<sequence>MTTATDGSSATEALAHQPHLVSSLSSLYLSEELADVRLAVNGGAPFPAHRFVLALGSAVFRAMLWGGRWADGRPGEGSGAGAGPPPLVRLTEEDEGAAARFPEFLRYLYTGRLELGVGNALALRSLAEKYDAPALRAACDRFLLERVPEAGARGLALGWRRYALFAGLPALERACDDFLAHNLEAVALGDREQWRGLEQAQLAALLRRSDLVVESELALARHVLRWLEGRPESAPGLLPLLRYPQMSGPELEELQAEPGSPGELLAQLARAQGLGVSRESVLGKEAVSRLHGLDSRPLCQRLYTGRPWGAPWRLDFFSSLTKTVLCKEFTTSGFRVQSKWFLTFHPKGERLVVQEERPVRGSVRLPAPPGAKRRCCCCPGLYERVLKDNDRAALHCKIVRCHSGSKATHEHQVSVLFHRFLAGRWLVCDLKTFNVPHWQDVKIDDLLPAPERGKYVSQAEDTLSLHLIGHTNWRKI</sequence>
<accession>A0A401TFZ2</accession>
<dbReference type="Proteomes" id="UP000287033">
    <property type="component" value="Unassembled WGS sequence"/>
</dbReference>
<keyword evidence="3" id="KW-1185">Reference proteome</keyword>
<feature type="domain" description="BTB" evidence="1">
    <location>
        <begin position="34"/>
        <end position="117"/>
    </location>
</feature>
<evidence type="ECO:0000259" key="1">
    <source>
        <dbReference type="PROSITE" id="PS50097"/>
    </source>
</evidence>
<dbReference type="InterPro" id="IPR011705">
    <property type="entry name" value="BACK"/>
</dbReference>
<name>A0A401TFZ2_CHIPU</name>
<dbReference type="InterPro" id="IPR051481">
    <property type="entry name" value="BTB-POZ/Galectin-3-binding"/>
</dbReference>
<protein>
    <recommendedName>
        <fullName evidence="1">BTB domain-containing protein</fullName>
    </recommendedName>
</protein>
<dbReference type="SMART" id="SM00225">
    <property type="entry name" value="BTB"/>
    <property type="match status" value="1"/>
</dbReference>
<evidence type="ECO:0000313" key="2">
    <source>
        <dbReference type="EMBL" id="GCC41562.1"/>
    </source>
</evidence>
<dbReference type="Gene3D" id="1.25.40.420">
    <property type="match status" value="1"/>
</dbReference>
<dbReference type="Pfam" id="PF07707">
    <property type="entry name" value="BACK"/>
    <property type="match status" value="1"/>
</dbReference>
<evidence type="ECO:0000313" key="3">
    <source>
        <dbReference type="Proteomes" id="UP000287033"/>
    </source>
</evidence>
<dbReference type="InterPro" id="IPR011333">
    <property type="entry name" value="SKP1/BTB/POZ_sf"/>
</dbReference>
<dbReference type="PANTHER" id="PTHR24410">
    <property type="entry name" value="HL07962P-RELATED"/>
    <property type="match status" value="1"/>
</dbReference>
<organism evidence="2 3">
    <name type="scientific">Chiloscyllium punctatum</name>
    <name type="common">Brownbanded bambooshark</name>
    <name type="synonym">Hemiscyllium punctatum</name>
    <dbReference type="NCBI Taxonomy" id="137246"/>
    <lineage>
        <taxon>Eukaryota</taxon>
        <taxon>Metazoa</taxon>
        <taxon>Chordata</taxon>
        <taxon>Craniata</taxon>
        <taxon>Vertebrata</taxon>
        <taxon>Chondrichthyes</taxon>
        <taxon>Elasmobranchii</taxon>
        <taxon>Galeomorphii</taxon>
        <taxon>Galeoidea</taxon>
        <taxon>Orectolobiformes</taxon>
        <taxon>Hemiscylliidae</taxon>
        <taxon>Chiloscyllium</taxon>
    </lineage>
</organism>
<comment type="caution">
    <text evidence="2">The sequence shown here is derived from an EMBL/GenBank/DDBJ whole genome shotgun (WGS) entry which is preliminary data.</text>
</comment>
<dbReference type="PROSITE" id="PS50097">
    <property type="entry name" value="BTB"/>
    <property type="match status" value="1"/>
</dbReference>
<dbReference type="OMA" id="FRVQSKW"/>
<reference evidence="2 3" key="1">
    <citation type="journal article" date="2018" name="Nat. Ecol. Evol.">
        <title>Shark genomes provide insights into elasmobranch evolution and the origin of vertebrates.</title>
        <authorList>
            <person name="Hara Y"/>
            <person name="Yamaguchi K"/>
            <person name="Onimaru K"/>
            <person name="Kadota M"/>
            <person name="Koyanagi M"/>
            <person name="Keeley SD"/>
            <person name="Tatsumi K"/>
            <person name="Tanaka K"/>
            <person name="Motone F"/>
            <person name="Kageyama Y"/>
            <person name="Nozu R"/>
            <person name="Adachi N"/>
            <person name="Nishimura O"/>
            <person name="Nakagawa R"/>
            <person name="Tanegashima C"/>
            <person name="Kiyatake I"/>
            <person name="Matsumoto R"/>
            <person name="Murakumo K"/>
            <person name="Nishida K"/>
            <person name="Terakita A"/>
            <person name="Kuratani S"/>
            <person name="Sato K"/>
            <person name="Hyodo S Kuraku.S."/>
        </authorList>
    </citation>
    <scope>NUCLEOTIDE SEQUENCE [LARGE SCALE GENOMIC DNA]</scope>
</reference>
<dbReference type="EMBL" id="BEZZ01063782">
    <property type="protein sequence ID" value="GCC41562.1"/>
    <property type="molecule type" value="Genomic_DNA"/>
</dbReference>
<dbReference type="InterPro" id="IPR000210">
    <property type="entry name" value="BTB/POZ_dom"/>
</dbReference>
<dbReference type="Pfam" id="PF00651">
    <property type="entry name" value="BTB"/>
    <property type="match status" value="1"/>
</dbReference>
<gene>
    <name evidence="2" type="ORF">chiPu_0025706</name>
</gene>
<dbReference type="AlphaFoldDB" id="A0A401TFZ2"/>
<dbReference type="SUPFAM" id="SSF54695">
    <property type="entry name" value="POZ domain"/>
    <property type="match status" value="1"/>
</dbReference>
<dbReference type="OrthoDB" id="2359033at2759"/>
<dbReference type="Gene3D" id="3.30.710.10">
    <property type="entry name" value="Potassium Channel Kv1.1, Chain A"/>
    <property type="match status" value="1"/>
</dbReference>
<dbReference type="STRING" id="137246.A0A401TFZ2"/>
<dbReference type="CDD" id="cd18493">
    <property type="entry name" value="BACK_BTBD17"/>
    <property type="match status" value="1"/>
</dbReference>
<dbReference type="PANTHER" id="PTHR24410:SF41">
    <property type="entry name" value="HL07962P"/>
    <property type="match status" value="1"/>
</dbReference>
<proteinExistence type="predicted"/>
<dbReference type="SMART" id="SM00875">
    <property type="entry name" value="BACK"/>
    <property type="match status" value="1"/>
</dbReference>